<feature type="region of interest" description="Disordered" evidence="1">
    <location>
        <begin position="396"/>
        <end position="425"/>
    </location>
</feature>
<feature type="domain" description="SCP2" evidence="2">
    <location>
        <begin position="160"/>
        <end position="236"/>
    </location>
</feature>
<feature type="compositionally biased region" description="Basic and acidic residues" evidence="1">
    <location>
        <begin position="764"/>
        <end position="811"/>
    </location>
</feature>
<feature type="domain" description="SCP2" evidence="2">
    <location>
        <begin position="10"/>
        <end position="75"/>
    </location>
</feature>
<feature type="compositionally biased region" description="Polar residues" evidence="1">
    <location>
        <begin position="100"/>
        <end position="120"/>
    </location>
</feature>
<dbReference type="SUPFAM" id="SSF55718">
    <property type="entry name" value="SCP-like"/>
    <property type="match status" value="3"/>
</dbReference>
<feature type="compositionally biased region" description="Low complexity" evidence="1">
    <location>
        <begin position="400"/>
        <end position="417"/>
    </location>
</feature>
<dbReference type="PANTHER" id="PTHR10094:SF25">
    <property type="entry name" value="SCP2 STEROL-BINDING DOMAIN-CONTAINING PROTEIN 1"/>
    <property type="match status" value="1"/>
</dbReference>
<feature type="compositionally biased region" description="Basic residues" evidence="1">
    <location>
        <begin position="827"/>
        <end position="838"/>
    </location>
</feature>
<feature type="compositionally biased region" description="Acidic residues" evidence="1">
    <location>
        <begin position="731"/>
        <end position="742"/>
    </location>
</feature>
<feature type="region of interest" description="Disordered" evidence="1">
    <location>
        <begin position="90"/>
        <end position="120"/>
    </location>
</feature>
<accession>A0ABQ8XPV0</accession>
<reference evidence="3" key="1">
    <citation type="submission" date="2022-08" db="EMBL/GenBank/DDBJ databases">
        <title>Novel sulfate-reducing endosymbionts in the free-living metamonad Anaeramoeba.</title>
        <authorList>
            <person name="Jerlstrom-Hultqvist J."/>
            <person name="Cepicka I."/>
            <person name="Gallot-Lavallee L."/>
            <person name="Salas-Leiva D."/>
            <person name="Curtis B.A."/>
            <person name="Zahonova K."/>
            <person name="Pipaliya S."/>
            <person name="Dacks J."/>
            <person name="Roger A.J."/>
        </authorList>
    </citation>
    <scope>NUCLEOTIDE SEQUENCE</scope>
    <source>
        <strain evidence="3">Schooner1</strain>
    </source>
</reference>
<gene>
    <name evidence="3" type="ORF">M0813_00743</name>
</gene>
<organism evidence="3 4">
    <name type="scientific">Anaeramoeba flamelloides</name>
    <dbReference type="NCBI Taxonomy" id="1746091"/>
    <lineage>
        <taxon>Eukaryota</taxon>
        <taxon>Metamonada</taxon>
        <taxon>Anaeramoebidae</taxon>
        <taxon>Anaeramoeba</taxon>
    </lineage>
</organism>
<evidence type="ECO:0000259" key="2">
    <source>
        <dbReference type="Pfam" id="PF02036"/>
    </source>
</evidence>
<dbReference type="PANTHER" id="PTHR10094">
    <property type="entry name" value="STEROL CARRIER PROTEIN 2 SCP-2 FAMILY PROTEIN"/>
    <property type="match status" value="1"/>
</dbReference>
<sequence>MFHFKEFLIELTISIKNNSASVEMGLEGKPDCVISCSKEVLMLLIDGSLDPSTGVMFGQLTVDNIEVAIQFSKSFDFDRNKFAKFIEKSKKQKSNKKMQRSLTNKESLDNNISKNEFENSTQKKSNRLLKFKEKFDENLDDDILTALMYVPESFIGSDKKGIFHWKLTGEKPLDITIKVTLDQSEILKGLIETPNCTITCSTDTLLSIIDGSLEASAALMFGQLIVDDLNEALTFAKAFKFDKNNFQVFKQKIQSGEDDDPNEMFSDLSLDLQIALMFVPESFIGSDKKGIFHWKLTGEKQLDITIKVTLDQSEILKGLIETPNCTITCSTDTLLSIIDGSLEASAALMFGQLMVDDLNEALTFAKAFSFDRNKFHLFKQNFEKEKQFKSKNFLKTSQSNNNINDDNDNNNANINKNKNQEEDEEKIQKESDLLNKAFSFLIWTWRCSIWEGVIQFVITDDEKFANMNLKITPFEIFYCQDNEFTEKEVMLTIKSTKILLIDFLTVDCDSTTFFQKDGKGSIEIIEDQSGDFFKFVKDFGLTKRNYQIYCEYQISNQVSEEERLEEAWLFLPLAYQKVDWDASIRYKITIPENEESNVLKTIIIDHQNSDQPVKIIDGFDDLIPNLTCTVILERLTFLSIIDGSLNPTKAFLKKKVEVDSVPGLLKFGKAFSFDRQKFKAFILNLRREKMDSKSKIEIKNRTLTMKDDIDLDIDESDEESEKKKDNVEIKNDEDDDDDDNDNDNVNRDDSESSEKEINTIPNFKETEKKIKKGEEKGEEKQKGGESEDEIGGEKQKRNGNGKEKKGEKVGNEKVTTTGKTKEEKNKDAKKKSKKIEPHKKIRNRNILFVDKDVSIEDYLFENIEKNNNHQDLNNNYFFELKEINNLFTKKNKGKLKK</sequence>
<dbReference type="InterPro" id="IPR003033">
    <property type="entry name" value="SCP2_sterol-bd_dom"/>
</dbReference>
<name>A0ABQ8XPV0_9EUKA</name>
<dbReference type="Proteomes" id="UP001150062">
    <property type="component" value="Unassembled WGS sequence"/>
</dbReference>
<evidence type="ECO:0000256" key="1">
    <source>
        <dbReference type="SAM" id="MobiDB-lite"/>
    </source>
</evidence>
<feature type="compositionally biased region" description="Basic and acidic residues" evidence="1">
    <location>
        <begin position="744"/>
        <end position="757"/>
    </location>
</feature>
<dbReference type="Gene3D" id="3.30.1050.10">
    <property type="entry name" value="SCP2 sterol-binding domain"/>
    <property type="match status" value="4"/>
</dbReference>
<comment type="caution">
    <text evidence="3">The sequence shown here is derived from an EMBL/GenBank/DDBJ whole genome shotgun (WGS) entry which is preliminary data.</text>
</comment>
<feature type="region of interest" description="Disordered" evidence="1">
    <location>
        <begin position="710"/>
        <end position="838"/>
    </location>
</feature>
<dbReference type="EMBL" id="JAOAOG010000272">
    <property type="protein sequence ID" value="KAJ6234109.1"/>
    <property type="molecule type" value="Genomic_DNA"/>
</dbReference>
<feature type="compositionally biased region" description="Basic and acidic residues" evidence="1">
    <location>
        <begin position="720"/>
        <end position="730"/>
    </location>
</feature>
<keyword evidence="4" id="KW-1185">Reference proteome</keyword>
<evidence type="ECO:0000313" key="3">
    <source>
        <dbReference type="EMBL" id="KAJ6234109.1"/>
    </source>
</evidence>
<feature type="compositionally biased region" description="Acidic residues" evidence="1">
    <location>
        <begin position="710"/>
        <end position="719"/>
    </location>
</feature>
<feature type="compositionally biased region" description="Basic residues" evidence="1">
    <location>
        <begin position="90"/>
        <end position="99"/>
    </location>
</feature>
<dbReference type="InterPro" id="IPR036527">
    <property type="entry name" value="SCP2_sterol-bd_dom_sf"/>
</dbReference>
<protein>
    <recommendedName>
        <fullName evidence="2">SCP2 domain-containing protein</fullName>
    </recommendedName>
</protein>
<evidence type="ECO:0000313" key="4">
    <source>
        <dbReference type="Proteomes" id="UP001150062"/>
    </source>
</evidence>
<proteinExistence type="predicted"/>
<dbReference type="Pfam" id="PF02036">
    <property type="entry name" value="SCP2"/>
    <property type="match status" value="3"/>
</dbReference>
<feature type="domain" description="SCP2" evidence="2">
    <location>
        <begin position="289"/>
        <end position="356"/>
    </location>
</feature>